<name>A0A2A2JKA5_9BILA</name>
<organism evidence="2 3">
    <name type="scientific">Diploscapter pachys</name>
    <dbReference type="NCBI Taxonomy" id="2018661"/>
    <lineage>
        <taxon>Eukaryota</taxon>
        <taxon>Metazoa</taxon>
        <taxon>Ecdysozoa</taxon>
        <taxon>Nematoda</taxon>
        <taxon>Chromadorea</taxon>
        <taxon>Rhabditida</taxon>
        <taxon>Rhabditina</taxon>
        <taxon>Rhabditomorpha</taxon>
        <taxon>Rhabditoidea</taxon>
        <taxon>Rhabditidae</taxon>
        <taxon>Diploscapter</taxon>
    </lineage>
</organism>
<gene>
    <name evidence="2" type="ORF">WR25_16983</name>
</gene>
<dbReference type="AlphaFoldDB" id="A0A2A2JKA5"/>
<keyword evidence="3" id="KW-1185">Reference proteome</keyword>
<evidence type="ECO:0000313" key="3">
    <source>
        <dbReference type="Proteomes" id="UP000218231"/>
    </source>
</evidence>
<protein>
    <submittedName>
        <fullName evidence="2">Uncharacterized protein</fullName>
    </submittedName>
</protein>
<evidence type="ECO:0000313" key="2">
    <source>
        <dbReference type="EMBL" id="PAV62180.1"/>
    </source>
</evidence>
<comment type="caution">
    <text evidence="2">The sequence shown here is derived from an EMBL/GenBank/DDBJ whole genome shotgun (WGS) entry which is preliminary data.</text>
</comment>
<reference evidence="2 3" key="1">
    <citation type="journal article" date="2017" name="Curr. Biol.">
        <title>Genome architecture and evolution of a unichromosomal asexual nematode.</title>
        <authorList>
            <person name="Fradin H."/>
            <person name="Zegar C."/>
            <person name="Gutwein M."/>
            <person name="Lucas J."/>
            <person name="Kovtun M."/>
            <person name="Corcoran D."/>
            <person name="Baugh L.R."/>
            <person name="Kiontke K."/>
            <person name="Gunsalus K."/>
            <person name="Fitch D.H."/>
            <person name="Piano F."/>
        </authorList>
    </citation>
    <scope>NUCLEOTIDE SEQUENCE [LARGE SCALE GENOMIC DNA]</scope>
    <source>
        <strain evidence="2">PF1309</strain>
    </source>
</reference>
<accession>A0A2A2JKA5</accession>
<feature type="region of interest" description="Disordered" evidence="1">
    <location>
        <begin position="213"/>
        <end position="234"/>
    </location>
</feature>
<evidence type="ECO:0000256" key="1">
    <source>
        <dbReference type="SAM" id="MobiDB-lite"/>
    </source>
</evidence>
<dbReference type="EMBL" id="LIAE01010384">
    <property type="protein sequence ID" value="PAV62180.1"/>
    <property type="molecule type" value="Genomic_DNA"/>
</dbReference>
<dbReference type="OrthoDB" id="1884855at2759"/>
<sequence>MAQRKSVPNLEAGSLLDADTSTLLTIGRSCELQAYEIEHMFYGYSPRGLADQIYNSNVDAWSEVVGTRMKNPAWLNQMHPKFRDRLNQSELAKILFKAENGYFEKKYNLMTELLVLVLKVPVCVTLPCHELCREKQIEWERTGLPFEEFDASKRCKSLELQIAKLRFDIADLDDKIGELEDCLEVMNAWDQSLEKERNSAKDVHALTKSTEALSISRSADDSENVPPQEIAPID</sequence>
<dbReference type="Proteomes" id="UP000218231">
    <property type="component" value="Unassembled WGS sequence"/>
</dbReference>
<proteinExistence type="predicted"/>